<sequence>MMTNASRICIKVQRMKSQLEENRYVFTDTITLQIMGRYLLITNAYGQETEVQSKDVIGEQLLIIASGKFQYTSGGVLETPLGTMQRYYEMLDYEGQSFRVALLIFRLAIPTIIN</sequence>
<proteinExistence type="predicted"/>
<accession>A0A088MZ42</accession>
<gene>
    <name evidence="2" type="ORF">IM45_1239</name>
</gene>
<dbReference type="InterPro" id="IPR036767">
    <property type="entry name" value="ApaG_sf"/>
</dbReference>
<dbReference type="InterPro" id="IPR050718">
    <property type="entry name" value="ApaG-like"/>
</dbReference>
<dbReference type="Proteomes" id="UP000067325">
    <property type="component" value="Chromosome"/>
</dbReference>
<dbReference type="EMBL" id="CP008985">
    <property type="protein sequence ID" value="AIN47484.1"/>
    <property type="molecule type" value="Genomic_DNA"/>
</dbReference>
<evidence type="ECO:0000313" key="2">
    <source>
        <dbReference type="EMBL" id="AIN47484.1"/>
    </source>
</evidence>
<evidence type="ECO:0000313" key="3">
    <source>
        <dbReference type="Proteomes" id="UP000067325"/>
    </source>
</evidence>
<dbReference type="InterPro" id="IPR007474">
    <property type="entry name" value="ApaG_domain"/>
</dbReference>
<evidence type="ECO:0000259" key="1">
    <source>
        <dbReference type="PROSITE" id="PS51087"/>
    </source>
</evidence>
<organism evidence="2 3">
    <name type="scientific">Candidatus Palibaumannia cicadellinicola</name>
    <dbReference type="NCBI Taxonomy" id="186490"/>
    <lineage>
        <taxon>Bacteria</taxon>
        <taxon>Pseudomonadati</taxon>
        <taxon>Pseudomonadota</taxon>
        <taxon>Gammaproteobacteria</taxon>
        <taxon>Candidatus Palibaumannia</taxon>
    </lineage>
</organism>
<name>A0A088MZ42_9GAMM</name>
<dbReference type="PANTHER" id="PTHR47191:SF2">
    <property type="entry name" value="OS05G0170800 PROTEIN"/>
    <property type="match status" value="1"/>
</dbReference>
<protein>
    <submittedName>
        <fullName evidence="2">CO2+/MG2+ efflux protein ApaG protein</fullName>
    </submittedName>
</protein>
<dbReference type="PROSITE" id="PS51087">
    <property type="entry name" value="APAG"/>
    <property type="match status" value="1"/>
</dbReference>
<dbReference type="AlphaFoldDB" id="A0A088MZ42"/>
<dbReference type="Pfam" id="PF04379">
    <property type="entry name" value="DUF525"/>
    <property type="match status" value="1"/>
</dbReference>
<reference evidence="2 3" key="1">
    <citation type="journal article" date="2014" name="MBio">
        <title>Differential genome evolution between companion symbionts in an insect-bacterial symbiosis.</title>
        <authorList>
            <person name="Bennett G.M."/>
            <person name="McCutcheon J.P."/>
            <person name="MacDonald B.R."/>
            <person name="Romanovicz D."/>
            <person name="Moran N.A."/>
        </authorList>
    </citation>
    <scope>NUCLEOTIDE SEQUENCE [LARGE SCALE GENOMIC DNA]</scope>
    <source>
        <strain evidence="2 3">BGSS</strain>
    </source>
</reference>
<dbReference type="SUPFAM" id="SSF110069">
    <property type="entry name" value="ApaG-like"/>
    <property type="match status" value="1"/>
</dbReference>
<dbReference type="Gene3D" id="2.60.40.1470">
    <property type="entry name" value="ApaG domain"/>
    <property type="match status" value="1"/>
</dbReference>
<feature type="domain" description="ApaG" evidence="1">
    <location>
        <begin position="1"/>
        <end position="114"/>
    </location>
</feature>
<dbReference type="PANTHER" id="PTHR47191">
    <property type="entry name" value="OS05G0170800 PROTEIN"/>
    <property type="match status" value="1"/>
</dbReference>
<dbReference type="KEGG" id="bcib:IM45_1239"/>
<dbReference type="eggNOG" id="COG2967">
    <property type="taxonomic scope" value="Bacteria"/>
</dbReference>